<dbReference type="EMBL" id="CAKOFQ010007544">
    <property type="protein sequence ID" value="CAH2003502.1"/>
    <property type="molecule type" value="Genomic_DNA"/>
</dbReference>
<gene>
    <name evidence="1" type="ORF">ACAOBT_LOCUS27450</name>
</gene>
<proteinExistence type="predicted"/>
<protein>
    <submittedName>
        <fullName evidence="1">Uncharacterized protein</fullName>
    </submittedName>
</protein>
<accession>A0A9P0PZX4</accession>
<dbReference type="InterPro" id="IPR027902">
    <property type="entry name" value="DUF4487"/>
</dbReference>
<evidence type="ECO:0000313" key="1">
    <source>
        <dbReference type="EMBL" id="CAH2003502.1"/>
    </source>
</evidence>
<evidence type="ECO:0000313" key="2">
    <source>
        <dbReference type="Proteomes" id="UP001152888"/>
    </source>
</evidence>
<sequence>MSSQNKETKDASLKEHNVELSSILISIPEEKQINKLLGQLELLADYLPTFDISVIDEELLQIVLPQLKTSLMKIYNDNVLLSDTADDDFILSMIRENLKISHGFMSILKLILEFLLTTKEISIMQISSVPIHSAQILLATFNHCRQSTELYKQTYNIELLELFHLAQEIHLLFLNLMEACSIVSDLLENNQELDILTEVLDILCEMSLALCDLNLKSMSNNWKGYLAIVVKFIECLKPVFCLETPMKSLTHQIIHNLASLDMSESTDEKPTSKIVTVTGFLIKVVLKVLDLFWDIGRTCDQVLQFCFIVLSYQPGLFETFGYSSDVINLIKSNVTVVIDQLTSKIYCELDGDNILKCCRNCGDAPLGVIIFLNNYLNFILENFDQTMEMEKDVILNEIITLLFHYVSVCTYELHFKSEHEGVYDKLVINVSRSLLVVNNLYLNTEEVLLRNVLQENIFCSLLAVEVWDIVLINTSAQFQLEIIEKLVKIYKQLNFGMNTYRPEALLLKFLLRRLFRNLPYPMKVLFTQTHSFQERTKVWKVIGLGSFPEQQSHFVSNLCFEMNKKIQAIDKDHFRLGDLIYVGEHLEILSTANFNILPLEQTRSLVSTIGALWSLEFNDFSNNMWKYFIVKLLRITATLITEFSVNKLFLILKELKTLAAQDDLKIAVCNVLKAFAEKNSNELGQDMYKVFTLISHVIYPHLLNDINNVVKQYVLEVIDLYYQKNKHDIIEELMKSSKANQEELSDYLERKVRNASFDKTYFITLSKQMYRHECVSWREVMVNQPMKKFRAEFPEIEPNVEKVKVVRSIKERPERKVQESNVQEEILFDDIGDAIATLRSDVKALRKLLNKEKMTAKNVSALKLLTNELLSFL</sequence>
<dbReference type="PANTHER" id="PTHR16071">
    <property type="entry name" value="CHROMOSOME 1 OPEN READING FRAME 112"/>
    <property type="match status" value="1"/>
</dbReference>
<dbReference type="AlphaFoldDB" id="A0A9P0PZX4"/>
<organism evidence="1 2">
    <name type="scientific">Acanthoscelides obtectus</name>
    <name type="common">Bean weevil</name>
    <name type="synonym">Bruchus obtectus</name>
    <dbReference type="NCBI Taxonomy" id="200917"/>
    <lineage>
        <taxon>Eukaryota</taxon>
        <taxon>Metazoa</taxon>
        <taxon>Ecdysozoa</taxon>
        <taxon>Arthropoda</taxon>
        <taxon>Hexapoda</taxon>
        <taxon>Insecta</taxon>
        <taxon>Pterygota</taxon>
        <taxon>Neoptera</taxon>
        <taxon>Endopterygota</taxon>
        <taxon>Coleoptera</taxon>
        <taxon>Polyphaga</taxon>
        <taxon>Cucujiformia</taxon>
        <taxon>Chrysomeloidea</taxon>
        <taxon>Chrysomelidae</taxon>
        <taxon>Bruchinae</taxon>
        <taxon>Bruchini</taxon>
        <taxon>Acanthoscelides</taxon>
    </lineage>
</organism>
<dbReference type="OrthoDB" id="6088000at2759"/>
<name>A0A9P0PZX4_ACAOB</name>
<reference evidence="1" key="1">
    <citation type="submission" date="2022-03" db="EMBL/GenBank/DDBJ databases">
        <authorList>
            <person name="Sayadi A."/>
        </authorList>
    </citation>
    <scope>NUCLEOTIDE SEQUENCE</scope>
</reference>
<comment type="caution">
    <text evidence="1">The sequence shown here is derived from an EMBL/GenBank/DDBJ whole genome shotgun (WGS) entry which is preliminary data.</text>
</comment>
<keyword evidence="2" id="KW-1185">Reference proteome</keyword>
<dbReference type="PANTHER" id="PTHR16071:SF2">
    <property type="entry name" value="FIGNL1-INTERACTING REGULATOR OF RECOMBINATION AND MITOSIS"/>
    <property type="match status" value="1"/>
</dbReference>
<dbReference type="Proteomes" id="UP001152888">
    <property type="component" value="Unassembled WGS sequence"/>
</dbReference>